<dbReference type="Proteomes" id="UP000033101">
    <property type="component" value="Chromosome"/>
</dbReference>
<protein>
    <submittedName>
        <fullName evidence="2">Uncharacterized protein</fullName>
    </submittedName>
</protein>
<name>A0A0E3SG59_9EURY</name>
<keyword evidence="3" id="KW-1185">Reference proteome</keyword>
<dbReference type="AlphaFoldDB" id="A0A0E3SG59"/>
<dbReference type="GeneID" id="43868982"/>
<sequence>MQGKKTPVSNMFFPETGSYPIVRAGKKELYLVKNRIIGSSALHLGNKNWINASPENSCLLPKNNPGERSFKH</sequence>
<dbReference type="HOGENOM" id="CLU_2712839_0_0_2"/>
<reference evidence="2 3" key="1">
    <citation type="submission" date="2014-07" db="EMBL/GenBank/DDBJ databases">
        <title>Methanogenic archaea and the global carbon cycle.</title>
        <authorList>
            <person name="Henriksen J.R."/>
            <person name="Luke J."/>
            <person name="Reinhart S."/>
            <person name="Benedict M.N."/>
            <person name="Youngblut N.D."/>
            <person name="Metcalf M.E."/>
            <person name="Whitaker R.J."/>
            <person name="Metcalf W.W."/>
        </authorList>
    </citation>
    <scope>NUCLEOTIDE SEQUENCE [LARGE SCALE GENOMIC DNA]</scope>
    <source>
        <strain evidence="2 3">HB-1</strain>
    </source>
</reference>
<dbReference type="EMBL" id="CP009516">
    <property type="protein sequence ID" value="AKB79272.1"/>
    <property type="molecule type" value="Genomic_DNA"/>
</dbReference>
<feature type="region of interest" description="Disordered" evidence="1">
    <location>
        <begin position="53"/>
        <end position="72"/>
    </location>
</feature>
<proteinExistence type="predicted"/>
<dbReference type="RefSeq" id="WP_048140823.1">
    <property type="nucleotide sequence ID" value="NZ_CP009516.1"/>
</dbReference>
<evidence type="ECO:0000313" key="2">
    <source>
        <dbReference type="EMBL" id="AKB79272.1"/>
    </source>
</evidence>
<accession>A0A0E3SG59</accession>
<dbReference type="STRING" id="1434110.MSHOH_2789"/>
<dbReference type="KEGG" id="mhor:MSHOH_2789"/>
<gene>
    <name evidence="2" type="ORF">MSHOH_2789</name>
</gene>
<evidence type="ECO:0000256" key="1">
    <source>
        <dbReference type="SAM" id="MobiDB-lite"/>
    </source>
</evidence>
<organism evidence="2 3">
    <name type="scientific">Methanosarcina horonobensis HB-1 = JCM 15518</name>
    <dbReference type="NCBI Taxonomy" id="1434110"/>
    <lineage>
        <taxon>Archaea</taxon>
        <taxon>Methanobacteriati</taxon>
        <taxon>Methanobacteriota</taxon>
        <taxon>Stenosarchaea group</taxon>
        <taxon>Methanomicrobia</taxon>
        <taxon>Methanosarcinales</taxon>
        <taxon>Methanosarcinaceae</taxon>
        <taxon>Methanosarcina</taxon>
    </lineage>
</organism>
<evidence type="ECO:0000313" key="3">
    <source>
        <dbReference type="Proteomes" id="UP000033101"/>
    </source>
</evidence>
<dbReference type="PATRIC" id="fig|1434110.4.peg.3599"/>